<dbReference type="Proteomes" id="UP000029981">
    <property type="component" value="Chromosome 3"/>
</dbReference>
<reference evidence="1 2" key="2">
    <citation type="journal article" date="2009" name="PLoS ONE">
        <title>An integrated genetic and cytogenetic map of the cucumber genome.</title>
        <authorList>
            <person name="Ren Y."/>
            <person name="Zhang Z."/>
            <person name="Liu J."/>
            <person name="Staub J.E."/>
            <person name="Han Y."/>
            <person name="Cheng Z."/>
            <person name="Li X."/>
            <person name="Lu J."/>
            <person name="Miao H."/>
            <person name="Kang H."/>
            <person name="Xie B."/>
            <person name="Gu X."/>
            <person name="Wang X."/>
            <person name="Du Y."/>
            <person name="Jin W."/>
            <person name="Huang S."/>
        </authorList>
    </citation>
    <scope>NUCLEOTIDE SEQUENCE [LARGE SCALE GENOMIC DNA]</scope>
    <source>
        <strain evidence="2">cv. 9930</strain>
    </source>
</reference>
<dbReference type="Gramene" id="KGN57692">
    <property type="protein sequence ID" value="KGN57692"/>
    <property type="gene ID" value="Csa_3G253495"/>
</dbReference>
<gene>
    <name evidence="1" type="ORF">Csa_3G253495</name>
</gene>
<reference evidence="1 2" key="4">
    <citation type="journal article" date="2011" name="BMC Genomics">
        <title>RNA-Seq improves annotation of protein-coding genes in the cucumber genome.</title>
        <authorList>
            <person name="Li Z."/>
            <person name="Zhang Z."/>
            <person name="Yan P."/>
            <person name="Huang S."/>
            <person name="Fei Z."/>
            <person name="Lin K."/>
        </authorList>
    </citation>
    <scope>NUCLEOTIDE SEQUENCE [LARGE SCALE GENOMIC DNA]</scope>
    <source>
        <strain evidence="2">cv. 9930</strain>
    </source>
</reference>
<reference evidence="1 2" key="1">
    <citation type="journal article" date="2009" name="Nat. Genet.">
        <title>The genome of the cucumber, Cucumis sativus L.</title>
        <authorList>
            <person name="Huang S."/>
            <person name="Li R."/>
            <person name="Zhang Z."/>
            <person name="Li L."/>
            <person name="Gu X."/>
            <person name="Fan W."/>
            <person name="Lucas W.J."/>
            <person name="Wang X."/>
            <person name="Xie B."/>
            <person name="Ni P."/>
            <person name="Ren Y."/>
            <person name="Zhu H."/>
            <person name="Li J."/>
            <person name="Lin K."/>
            <person name="Jin W."/>
            <person name="Fei Z."/>
            <person name="Li G."/>
            <person name="Staub J."/>
            <person name="Kilian A."/>
            <person name="van der Vossen E.A."/>
            <person name="Wu Y."/>
            <person name="Guo J."/>
            <person name="He J."/>
            <person name="Jia Z."/>
            <person name="Ren Y."/>
            <person name="Tian G."/>
            <person name="Lu Y."/>
            <person name="Ruan J."/>
            <person name="Qian W."/>
            <person name="Wang M."/>
            <person name="Huang Q."/>
            <person name="Li B."/>
            <person name="Xuan Z."/>
            <person name="Cao J."/>
            <person name="Asan"/>
            <person name="Wu Z."/>
            <person name="Zhang J."/>
            <person name="Cai Q."/>
            <person name="Bai Y."/>
            <person name="Zhao B."/>
            <person name="Han Y."/>
            <person name="Li Y."/>
            <person name="Li X."/>
            <person name="Wang S."/>
            <person name="Shi Q."/>
            <person name="Liu S."/>
            <person name="Cho W.K."/>
            <person name="Kim J.Y."/>
            <person name="Xu Y."/>
            <person name="Heller-Uszynska K."/>
            <person name="Miao H."/>
            <person name="Cheng Z."/>
            <person name="Zhang S."/>
            <person name="Wu J."/>
            <person name="Yang Y."/>
            <person name="Kang H."/>
            <person name="Li M."/>
            <person name="Liang H."/>
            <person name="Ren X."/>
            <person name="Shi Z."/>
            <person name="Wen M."/>
            <person name="Jian M."/>
            <person name="Yang H."/>
            <person name="Zhang G."/>
            <person name="Yang Z."/>
            <person name="Chen R."/>
            <person name="Liu S."/>
            <person name="Li J."/>
            <person name="Ma L."/>
            <person name="Liu H."/>
            <person name="Zhou Y."/>
            <person name="Zhao J."/>
            <person name="Fang X."/>
            <person name="Li G."/>
            <person name="Fang L."/>
            <person name="Li Y."/>
            <person name="Liu D."/>
            <person name="Zheng H."/>
            <person name="Zhang Y."/>
            <person name="Qin N."/>
            <person name="Li Z."/>
            <person name="Yang G."/>
            <person name="Yang S."/>
            <person name="Bolund L."/>
            <person name="Kristiansen K."/>
            <person name="Zheng H."/>
            <person name="Li S."/>
            <person name="Zhang X."/>
            <person name="Yang H."/>
            <person name="Wang J."/>
            <person name="Sun R."/>
            <person name="Zhang B."/>
            <person name="Jiang S."/>
            <person name="Wang J."/>
            <person name="Du Y."/>
            <person name="Li S."/>
        </authorList>
    </citation>
    <scope>NUCLEOTIDE SEQUENCE [LARGE SCALE GENOMIC DNA]</scope>
    <source>
        <strain evidence="2">cv. 9930</strain>
    </source>
</reference>
<dbReference type="EMBL" id="CM002924">
    <property type="protein sequence ID" value="KGN57692.1"/>
    <property type="molecule type" value="Genomic_DNA"/>
</dbReference>
<organism evidence="1 2">
    <name type="scientific">Cucumis sativus</name>
    <name type="common">Cucumber</name>
    <dbReference type="NCBI Taxonomy" id="3659"/>
    <lineage>
        <taxon>Eukaryota</taxon>
        <taxon>Viridiplantae</taxon>
        <taxon>Streptophyta</taxon>
        <taxon>Embryophyta</taxon>
        <taxon>Tracheophyta</taxon>
        <taxon>Spermatophyta</taxon>
        <taxon>Magnoliopsida</taxon>
        <taxon>eudicotyledons</taxon>
        <taxon>Gunneridae</taxon>
        <taxon>Pentapetalae</taxon>
        <taxon>rosids</taxon>
        <taxon>fabids</taxon>
        <taxon>Cucurbitales</taxon>
        <taxon>Cucurbitaceae</taxon>
        <taxon>Benincaseae</taxon>
        <taxon>Cucumis</taxon>
    </lineage>
</organism>
<evidence type="ECO:0000313" key="2">
    <source>
        <dbReference type="Proteomes" id="UP000029981"/>
    </source>
</evidence>
<reference evidence="1 2" key="3">
    <citation type="journal article" date="2010" name="BMC Genomics">
        <title>Transcriptome sequencing and comparative analysis of cucumber flowers with different sex types.</title>
        <authorList>
            <person name="Guo S."/>
            <person name="Zheng Y."/>
            <person name="Joung J.G."/>
            <person name="Liu S."/>
            <person name="Zhang Z."/>
            <person name="Crasta O.R."/>
            <person name="Sobral B.W."/>
            <person name="Xu Y."/>
            <person name="Huang S."/>
            <person name="Fei Z."/>
        </authorList>
    </citation>
    <scope>NUCLEOTIDE SEQUENCE [LARGE SCALE GENOMIC DNA]</scope>
    <source>
        <strain evidence="2">cv. 9930</strain>
    </source>
</reference>
<protein>
    <submittedName>
        <fullName evidence="1">Uncharacterized protein</fullName>
    </submittedName>
</protein>
<proteinExistence type="predicted"/>
<keyword evidence="2" id="KW-1185">Reference proteome</keyword>
<dbReference type="AlphaFoldDB" id="A0A0A0LAK5"/>
<name>A0A0A0LAK5_CUCSA</name>
<accession>A0A0A0LAK5</accession>
<sequence>MSDELGVNSFPLNIPNSASSIDTGSPNTLRFSIIPVKGGKRATELAVLVAIKKTLELNRRRIIRDTPNAEKVAGSGEKIGALALLVGDEDGLSRRVRMFEGEIRVGADLAAGVIKLDNLDTIGILLEEASNGETVLLVTADAPVHGVDVPWGFIGVDLRALLLLVGSILIGIAACTHRNSMWKCILVSMNAR</sequence>
<evidence type="ECO:0000313" key="1">
    <source>
        <dbReference type="EMBL" id="KGN57692.1"/>
    </source>
</evidence>